<reference evidence="8 9" key="1">
    <citation type="submission" date="2018-03" db="EMBL/GenBank/DDBJ databases">
        <title>The draft genome of Zobellella sp. 59N8.</title>
        <authorList>
            <person name="Liu L."/>
            <person name="Li L."/>
            <person name="Zhang X."/>
            <person name="Liang L."/>
            <person name="Wang T."/>
        </authorList>
    </citation>
    <scope>NUCLEOTIDE SEQUENCE [LARGE SCALE GENOMIC DNA]</scope>
    <source>
        <strain evidence="8 9">59N8</strain>
    </source>
</reference>
<dbReference type="InterPro" id="IPR005066">
    <property type="entry name" value="MoCF_OxRdtse_dimer"/>
</dbReference>
<evidence type="ECO:0000313" key="9">
    <source>
        <dbReference type="Proteomes" id="UP000240243"/>
    </source>
</evidence>
<dbReference type="Pfam" id="PF00174">
    <property type="entry name" value="Oxidored_molyb"/>
    <property type="match status" value="1"/>
</dbReference>
<proteinExistence type="predicted"/>
<dbReference type="EMBL" id="PXYG01000007">
    <property type="protein sequence ID" value="PSJ44072.1"/>
    <property type="molecule type" value="Genomic_DNA"/>
</dbReference>
<dbReference type="Gene3D" id="2.60.40.650">
    <property type="match status" value="1"/>
</dbReference>
<evidence type="ECO:0000256" key="5">
    <source>
        <dbReference type="SAM" id="MobiDB-lite"/>
    </source>
</evidence>
<dbReference type="PANTHER" id="PTHR19372">
    <property type="entry name" value="SULFITE REDUCTASE"/>
    <property type="match status" value="1"/>
</dbReference>
<evidence type="ECO:0000313" key="8">
    <source>
        <dbReference type="EMBL" id="PSJ44072.1"/>
    </source>
</evidence>
<protein>
    <submittedName>
        <fullName evidence="8">Sulfite oxidase</fullName>
    </submittedName>
</protein>
<accession>A0A2P7R1I7</accession>
<comment type="cofactor">
    <cofactor evidence="1">
        <name>Mo-molybdopterin</name>
        <dbReference type="ChEBI" id="CHEBI:71302"/>
    </cofactor>
</comment>
<dbReference type="GO" id="GO:0008482">
    <property type="term" value="F:sulfite oxidase activity"/>
    <property type="evidence" value="ECO:0007669"/>
    <property type="project" value="TreeGrafter"/>
</dbReference>
<keyword evidence="4" id="KW-0560">Oxidoreductase</keyword>
<evidence type="ECO:0000256" key="4">
    <source>
        <dbReference type="ARBA" id="ARBA00023002"/>
    </source>
</evidence>
<feature type="domain" description="Moybdenum cofactor oxidoreductase dimerisation" evidence="7">
    <location>
        <begin position="301"/>
        <end position="408"/>
    </location>
</feature>
<dbReference type="InterPro" id="IPR008335">
    <property type="entry name" value="Mopterin_OxRdtase_euk"/>
</dbReference>
<evidence type="ECO:0000256" key="1">
    <source>
        <dbReference type="ARBA" id="ARBA00001924"/>
    </source>
</evidence>
<dbReference type="GO" id="GO:0030151">
    <property type="term" value="F:molybdenum ion binding"/>
    <property type="evidence" value="ECO:0007669"/>
    <property type="project" value="InterPro"/>
</dbReference>
<feature type="region of interest" description="Disordered" evidence="5">
    <location>
        <begin position="384"/>
        <end position="418"/>
    </location>
</feature>
<feature type="domain" description="Oxidoreductase molybdopterin-binding" evidence="6">
    <location>
        <begin position="115"/>
        <end position="279"/>
    </location>
</feature>
<dbReference type="InterPro" id="IPR036374">
    <property type="entry name" value="OxRdtase_Mopterin-bd_sf"/>
</dbReference>
<keyword evidence="3" id="KW-0479">Metal-binding</keyword>
<dbReference type="Proteomes" id="UP000240243">
    <property type="component" value="Unassembled WGS sequence"/>
</dbReference>
<dbReference type="SUPFAM" id="SSF56524">
    <property type="entry name" value="Oxidoreductase molybdopterin-binding domain"/>
    <property type="match status" value="1"/>
</dbReference>
<dbReference type="OrthoDB" id="9795587at2"/>
<feature type="compositionally biased region" description="Basic and acidic residues" evidence="5">
    <location>
        <begin position="395"/>
        <end position="412"/>
    </location>
</feature>
<dbReference type="GO" id="GO:0006790">
    <property type="term" value="P:sulfur compound metabolic process"/>
    <property type="evidence" value="ECO:0007669"/>
    <property type="project" value="TreeGrafter"/>
</dbReference>
<dbReference type="SUPFAM" id="SSF81296">
    <property type="entry name" value="E set domains"/>
    <property type="match status" value="1"/>
</dbReference>
<dbReference type="Pfam" id="PF03404">
    <property type="entry name" value="Mo-co_dimer"/>
    <property type="match status" value="1"/>
</dbReference>
<keyword evidence="2" id="KW-0500">Molybdenum</keyword>
<keyword evidence="9" id="KW-1185">Reference proteome</keyword>
<evidence type="ECO:0000259" key="6">
    <source>
        <dbReference type="Pfam" id="PF00174"/>
    </source>
</evidence>
<evidence type="ECO:0000256" key="3">
    <source>
        <dbReference type="ARBA" id="ARBA00022723"/>
    </source>
</evidence>
<dbReference type="Gene3D" id="3.90.420.10">
    <property type="entry name" value="Oxidoreductase, molybdopterin-binding domain"/>
    <property type="match status" value="1"/>
</dbReference>
<gene>
    <name evidence="8" type="ORF">C7H85_15080</name>
</gene>
<dbReference type="GO" id="GO:0020037">
    <property type="term" value="F:heme binding"/>
    <property type="evidence" value="ECO:0007669"/>
    <property type="project" value="TreeGrafter"/>
</dbReference>
<dbReference type="InterPro" id="IPR014756">
    <property type="entry name" value="Ig_E-set"/>
</dbReference>
<organism evidence="8 9">
    <name type="scientific">Zobellella endophytica</name>
    <dbReference type="NCBI Taxonomy" id="2116700"/>
    <lineage>
        <taxon>Bacteria</taxon>
        <taxon>Pseudomonadati</taxon>
        <taxon>Pseudomonadota</taxon>
        <taxon>Gammaproteobacteria</taxon>
        <taxon>Aeromonadales</taxon>
        <taxon>Aeromonadaceae</taxon>
        <taxon>Zobellella</taxon>
    </lineage>
</organism>
<evidence type="ECO:0000256" key="2">
    <source>
        <dbReference type="ARBA" id="ARBA00022505"/>
    </source>
</evidence>
<evidence type="ECO:0000259" key="7">
    <source>
        <dbReference type="Pfam" id="PF03404"/>
    </source>
</evidence>
<name>A0A2P7R1I7_9GAMM</name>
<dbReference type="PROSITE" id="PS51318">
    <property type="entry name" value="TAT"/>
    <property type="match status" value="1"/>
</dbReference>
<dbReference type="AlphaFoldDB" id="A0A2P7R1I7"/>
<dbReference type="GO" id="GO:0043546">
    <property type="term" value="F:molybdopterin cofactor binding"/>
    <property type="evidence" value="ECO:0007669"/>
    <property type="project" value="TreeGrafter"/>
</dbReference>
<dbReference type="InterPro" id="IPR006311">
    <property type="entry name" value="TAT_signal"/>
</dbReference>
<dbReference type="PRINTS" id="PR00407">
    <property type="entry name" value="EUMOPTERIN"/>
</dbReference>
<dbReference type="CDD" id="cd02110">
    <property type="entry name" value="SO_family_Moco_dimer"/>
    <property type="match status" value="1"/>
</dbReference>
<comment type="caution">
    <text evidence="8">The sequence shown here is derived from an EMBL/GenBank/DDBJ whole genome shotgun (WGS) entry which is preliminary data.</text>
</comment>
<dbReference type="InterPro" id="IPR000572">
    <property type="entry name" value="OxRdtase_Mopterin-bd_dom"/>
</dbReference>
<sequence>MPTRTRRRLVVSATNKPVFSSGPAAEPVNLERRQWLLGSAGVVAGAGLMGWSPLALAQDGALPDYVGWKDPEALIVHSANTLETRRDAIGRGVLTPSDQLFVRNNLPAPGNDIVADPDGWTLDILGAGQSGSVSLKQLKTMGVETVVSVLQCSGNGRKFFPHGASGTQWEVGAAGCVAWTGVPLREVVRELGGVMEGMNYITATGGEILPEGLDPKSVMVERSVPLAALEQALLAWEMNDDPLSLAHGGPLRLVVPGYFGVNNVKYVRQIAFTAEQSDAKIQSSGYRVREVGVEGAPDQPSMWEMPVKSWITSPLTTAAAGRTLIYGVAFGGNQALGKVEVSLDDGGSWAEARLLGPDLGRFAWRPFVLAAELAPGEYRVVSRATDAQGQAQPPERTDNERGYGHNGWKDHGVSLTVA</sequence>
<dbReference type="PANTHER" id="PTHR19372:SF7">
    <property type="entry name" value="SULFITE OXIDASE, MITOCHONDRIAL"/>
    <property type="match status" value="1"/>
</dbReference>